<sequence>MLPKITSKRPLVQPCTRRAAFGCLILWQLVRQPAAAAKLVIPSGPSSKNLDQALRKGEARREELERAAGPIRRTSTGIKYREMEVGTGKEADSNDFCEVSYQMFTQNGLYLDSVGYGQESKKDLGETVRLHLQSGELPEAIRLGLLGMKEGGKRRIEVAANNGWTDKAMAPTPSYPAVQRRIFRVIDRRGVILFEVELKKVLRATSEGLRVS</sequence>
<reference evidence="7 8" key="1">
    <citation type="journal article" date="2024" name="Nat. Commun.">
        <title>Phylogenomics reveals the evolutionary origins of lichenization in chlorophyte algae.</title>
        <authorList>
            <person name="Puginier C."/>
            <person name="Libourel C."/>
            <person name="Otte J."/>
            <person name="Skaloud P."/>
            <person name="Haon M."/>
            <person name="Grisel S."/>
            <person name="Petersen M."/>
            <person name="Berrin J.G."/>
            <person name="Delaux P.M."/>
            <person name="Dal Grande F."/>
            <person name="Keller J."/>
        </authorList>
    </citation>
    <scope>NUCLEOTIDE SEQUENCE [LARGE SCALE GENOMIC DNA]</scope>
    <source>
        <strain evidence="7 8">SAG 2145</strain>
    </source>
</reference>
<proteinExistence type="predicted"/>
<keyword evidence="3 5" id="KW-0697">Rotamase</keyword>
<keyword evidence="4 5" id="KW-0413">Isomerase</keyword>
<evidence type="ECO:0000256" key="2">
    <source>
        <dbReference type="ARBA" id="ARBA00013194"/>
    </source>
</evidence>
<feature type="domain" description="PPIase FKBP-type" evidence="6">
    <location>
        <begin position="94"/>
        <end position="202"/>
    </location>
</feature>
<dbReference type="GO" id="GO:0003755">
    <property type="term" value="F:peptidyl-prolyl cis-trans isomerase activity"/>
    <property type="evidence" value="ECO:0007669"/>
    <property type="project" value="UniProtKB-KW"/>
</dbReference>
<dbReference type="EC" id="5.2.1.8" evidence="2 5"/>
<dbReference type="Gene3D" id="3.10.50.40">
    <property type="match status" value="1"/>
</dbReference>
<accession>A0AAW1RY04</accession>
<name>A0AAW1RY04_9CHLO</name>
<dbReference type="EMBL" id="JALJOS010000006">
    <property type="protein sequence ID" value="KAK9838001.1"/>
    <property type="molecule type" value="Genomic_DNA"/>
</dbReference>
<dbReference type="Proteomes" id="UP001438707">
    <property type="component" value="Unassembled WGS sequence"/>
</dbReference>
<organism evidence="7 8">
    <name type="scientific">Apatococcus lobatus</name>
    <dbReference type="NCBI Taxonomy" id="904363"/>
    <lineage>
        <taxon>Eukaryota</taxon>
        <taxon>Viridiplantae</taxon>
        <taxon>Chlorophyta</taxon>
        <taxon>core chlorophytes</taxon>
        <taxon>Trebouxiophyceae</taxon>
        <taxon>Chlorellales</taxon>
        <taxon>Chlorellaceae</taxon>
        <taxon>Apatococcus</taxon>
    </lineage>
</organism>
<dbReference type="PANTHER" id="PTHR43811:SF26">
    <property type="entry name" value="PEPTIDYL-PROLYL CIS-TRANS ISOMERASE FKBP16-1, CHLOROPLASTIC"/>
    <property type="match status" value="1"/>
</dbReference>
<evidence type="ECO:0000313" key="7">
    <source>
        <dbReference type="EMBL" id="KAK9838001.1"/>
    </source>
</evidence>
<evidence type="ECO:0000256" key="4">
    <source>
        <dbReference type="ARBA" id="ARBA00023235"/>
    </source>
</evidence>
<evidence type="ECO:0000259" key="6">
    <source>
        <dbReference type="PROSITE" id="PS50059"/>
    </source>
</evidence>
<dbReference type="AlphaFoldDB" id="A0AAW1RY04"/>
<comment type="catalytic activity">
    <reaction evidence="1 5">
        <text>[protein]-peptidylproline (omega=180) = [protein]-peptidylproline (omega=0)</text>
        <dbReference type="Rhea" id="RHEA:16237"/>
        <dbReference type="Rhea" id="RHEA-COMP:10747"/>
        <dbReference type="Rhea" id="RHEA-COMP:10748"/>
        <dbReference type="ChEBI" id="CHEBI:83833"/>
        <dbReference type="ChEBI" id="CHEBI:83834"/>
        <dbReference type="EC" id="5.2.1.8"/>
    </reaction>
</comment>
<evidence type="ECO:0000256" key="1">
    <source>
        <dbReference type="ARBA" id="ARBA00000971"/>
    </source>
</evidence>
<evidence type="ECO:0000256" key="3">
    <source>
        <dbReference type="ARBA" id="ARBA00023110"/>
    </source>
</evidence>
<dbReference type="PANTHER" id="PTHR43811">
    <property type="entry name" value="FKBP-TYPE PEPTIDYL-PROLYL CIS-TRANS ISOMERASE FKPA"/>
    <property type="match status" value="1"/>
</dbReference>
<gene>
    <name evidence="7" type="ORF">WJX74_009410</name>
</gene>
<dbReference type="Pfam" id="PF00254">
    <property type="entry name" value="FKBP_C"/>
    <property type="match status" value="1"/>
</dbReference>
<evidence type="ECO:0000313" key="8">
    <source>
        <dbReference type="Proteomes" id="UP001438707"/>
    </source>
</evidence>
<dbReference type="SUPFAM" id="SSF54534">
    <property type="entry name" value="FKBP-like"/>
    <property type="match status" value="1"/>
</dbReference>
<dbReference type="InterPro" id="IPR001179">
    <property type="entry name" value="PPIase_FKBP_dom"/>
</dbReference>
<protein>
    <recommendedName>
        <fullName evidence="2 5">peptidylprolyl isomerase</fullName>
        <ecNumber evidence="2 5">5.2.1.8</ecNumber>
    </recommendedName>
</protein>
<dbReference type="InterPro" id="IPR046357">
    <property type="entry name" value="PPIase_dom_sf"/>
</dbReference>
<dbReference type="PROSITE" id="PS50059">
    <property type="entry name" value="FKBP_PPIASE"/>
    <property type="match status" value="1"/>
</dbReference>
<keyword evidence="8" id="KW-1185">Reference proteome</keyword>
<evidence type="ECO:0000256" key="5">
    <source>
        <dbReference type="PROSITE-ProRule" id="PRU00277"/>
    </source>
</evidence>
<comment type="caution">
    <text evidence="7">The sequence shown here is derived from an EMBL/GenBank/DDBJ whole genome shotgun (WGS) entry which is preliminary data.</text>
</comment>